<feature type="domain" description="Nudix hydrolase" evidence="2">
    <location>
        <begin position="120"/>
        <end position="265"/>
    </location>
</feature>
<evidence type="ECO:0000256" key="1">
    <source>
        <dbReference type="ARBA" id="ARBA00003778"/>
    </source>
</evidence>
<dbReference type="PROSITE" id="PS51462">
    <property type="entry name" value="NUDIX"/>
    <property type="match status" value="1"/>
</dbReference>
<dbReference type="Pfam" id="PF15916">
    <property type="entry name" value="DUF4743"/>
    <property type="match status" value="1"/>
</dbReference>
<comment type="function">
    <text evidence="1">Probably mediates the hydrolysis of some nucleoside diphosphate derivatives.</text>
</comment>
<protein>
    <recommendedName>
        <fullName evidence="2">Nudix hydrolase domain-containing protein</fullName>
    </recommendedName>
</protein>
<dbReference type="EMBL" id="HBDZ01013883">
    <property type="protein sequence ID" value="CAD8248393.1"/>
    <property type="molecule type" value="Transcribed_RNA"/>
</dbReference>
<evidence type="ECO:0000259" key="2">
    <source>
        <dbReference type="PROSITE" id="PS51462"/>
    </source>
</evidence>
<evidence type="ECO:0000313" key="3">
    <source>
        <dbReference type="EMBL" id="CAD8248393.1"/>
    </source>
</evidence>
<dbReference type="Pfam" id="PF00293">
    <property type="entry name" value="NUDIX"/>
    <property type="match status" value="1"/>
</dbReference>
<dbReference type="InterPro" id="IPR000086">
    <property type="entry name" value="NUDIX_hydrolase_dom"/>
</dbReference>
<name>A0A7R9TZP8_9VIRI</name>
<dbReference type="InterPro" id="IPR031804">
    <property type="entry name" value="DUF4743"/>
</dbReference>
<dbReference type="InterPro" id="IPR015797">
    <property type="entry name" value="NUDIX_hydrolase-like_dom_sf"/>
</dbReference>
<dbReference type="PANTHER" id="PTHR13622:SF8">
    <property type="entry name" value="THIAMIN PYROPHOSPHOKINASE 1"/>
    <property type="match status" value="1"/>
</dbReference>
<proteinExistence type="predicted"/>
<dbReference type="AlphaFoldDB" id="A0A7R9TZP8"/>
<dbReference type="Gene3D" id="3.90.79.10">
    <property type="entry name" value="Nucleoside Triphosphate Pyrophosphohydrolase"/>
    <property type="match status" value="1"/>
</dbReference>
<reference evidence="3" key="1">
    <citation type="submission" date="2021-01" db="EMBL/GenBank/DDBJ databases">
        <authorList>
            <person name="Corre E."/>
            <person name="Pelletier E."/>
            <person name="Niang G."/>
            <person name="Scheremetjew M."/>
            <person name="Finn R."/>
            <person name="Kale V."/>
            <person name="Holt S."/>
            <person name="Cochrane G."/>
            <person name="Meng A."/>
            <person name="Brown T."/>
            <person name="Cohen L."/>
        </authorList>
    </citation>
    <scope>NUCLEOTIDE SEQUENCE</scope>
    <source>
        <strain evidence="3">CCMP1413</strain>
    </source>
</reference>
<gene>
    <name evidence="3" type="ORF">PCOL08062_LOCUS10636</name>
</gene>
<dbReference type="SUPFAM" id="SSF55811">
    <property type="entry name" value="Nudix"/>
    <property type="match status" value="1"/>
</dbReference>
<accession>A0A7R9TZP8</accession>
<dbReference type="PANTHER" id="PTHR13622">
    <property type="entry name" value="THIAMIN PYROPHOSPHOKINASE"/>
    <property type="match status" value="1"/>
</dbReference>
<dbReference type="GO" id="GO:0044715">
    <property type="term" value="F:8-oxo-dGDP phosphatase activity"/>
    <property type="evidence" value="ECO:0007669"/>
    <property type="project" value="TreeGrafter"/>
</dbReference>
<dbReference type="CDD" id="cd03676">
    <property type="entry name" value="NUDIX_Tnr3_like"/>
    <property type="match status" value="1"/>
</dbReference>
<sequence>MVALEPLAEKVRALNRFDMGNFVALMDGERSLGAVHEDVARELLAYPEAVAVDLGRREVRLRPGSAEERTERFAAMAAGMHEAGLVPGWRDELFAAQRGFGTEPVFLIERAAVPVFGLRGYGVHCNGLVRQPDGSHKLWVARRAKDKATYPGKLDHIVAGGQPAGIGLMENVIKECGEEAGIPPELARQCARPAGMVSYRMELPDKKQLKRDVLFCYDLELPEDFVPTAVDGEVESFELWDMDDVMHAVAHTDDFKPNVGLVLIDMFVRRGYVTPDQPGYIALVKSLRALDCA</sequence>
<organism evidence="3">
    <name type="scientific">Prasinoderma coloniale</name>
    <dbReference type="NCBI Taxonomy" id="156133"/>
    <lineage>
        <taxon>Eukaryota</taxon>
        <taxon>Viridiplantae</taxon>
        <taxon>Prasinodermophyta</taxon>
        <taxon>Prasinodermophyceae</taxon>
        <taxon>Prasinodermales</taxon>
        <taxon>Prasinodermaceae</taxon>
        <taxon>Prasinoderma</taxon>
    </lineage>
</organism>
<dbReference type="FunFam" id="3.90.79.10:FF:000019">
    <property type="entry name" value="Thiamin pyrophosphokinase, putative"/>
    <property type="match status" value="1"/>
</dbReference>